<dbReference type="InterPro" id="IPR017938">
    <property type="entry name" value="Riboflavin_synthase-like_b-brl"/>
</dbReference>
<dbReference type="PaxDb" id="35128-Thaps3625"/>
<dbReference type="AlphaFoldDB" id="B8BYB1"/>
<organism evidence="11 12">
    <name type="scientific">Thalassiosira pseudonana</name>
    <name type="common">Marine diatom</name>
    <name type="synonym">Cyclotella nana</name>
    <dbReference type="NCBI Taxonomy" id="35128"/>
    <lineage>
        <taxon>Eukaryota</taxon>
        <taxon>Sar</taxon>
        <taxon>Stramenopiles</taxon>
        <taxon>Ochrophyta</taxon>
        <taxon>Bacillariophyta</taxon>
        <taxon>Coscinodiscophyceae</taxon>
        <taxon>Thalassiosirophycidae</taxon>
        <taxon>Thalassiosirales</taxon>
        <taxon>Thalassiosiraceae</taxon>
        <taxon>Thalassiosira</taxon>
    </lineage>
</organism>
<dbReference type="EC" id="1.6.2.4" evidence="8"/>
<dbReference type="InterPro" id="IPR003097">
    <property type="entry name" value="CysJ-like_FAD-binding"/>
</dbReference>
<dbReference type="Gene3D" id="3.40.50.360">
    <property type="match status" value="1"/>
</dbReference>
<dbReference type="InterPro" id="IPR008254">
    <property type="entry name" value="Flavodoxin/NO_synth"/>
</dbReference>
<keyword evidence="12" id="KW-1185">Reference proteome</keyword>
<dbReference type="InterPro" id="IPR023173">
    <property type="entry name" value="NADPH_Cyt_P450_Rdtase_alpha"/>
</dbReference>
<comment type="cofactor">
    <cofactor evidence="2">
        <name>FAD</name>
        <dbReference type="ChEBI" id="CHEBI:57692"/>
    </cofactor>
</comment>
<dbReference type="InterPro" id="IPR039261">
    <property type="entry name" value="FNR_nucleotide-bd"/>
</dbReference>
<comment type="cofactor">
    <cofactor evidence="1">
        <name>FMN</name>
        <dbReference type="ChEBI" id="CHEBI:58210"/>
    </cofactor>
</comment>
<dbReference type="InParanoid" id="B8BYB1"/>
<dbReference type="Pfam" id="PF00175">
    <property type="entry name" value="NAD_binding_1"/>
    <property type="match status" value="1"/>
</dbReference>
<dbReference type="Gene3D" id="1.20.990.10">
    <property type="entry name" value="NADPH-cytochrome p450 Reductase, Chain A, domain 3"/>
    <property type="match status" value="1"/>
</dbReference>
<evidence type="ECO:0000256" key="1">
    <source>
        <dbReference type="ARBA" id="ARBA00001917"/>
    </source>
</evidence>
<reference evidence="11 12" key="2">
    <citation type="journal article" date="2008" name="Nature">
        <title>The Phaeodactylum genome reveals the evolutionary history of diatom genomes.</title>
        <authorList>
            <person name="Bowler C."/>
            <person name="Allen A.E."/>
            <person name="Badger J.H."/>
            <person name="Grimwood J."/>
            <person name="Jabbari K."/>
            <person name="Kuo A."/>
            <person name="Maheswari U."/>
            <person name="Martens C."/>
            <person name="Maumus F."/>
            <person name="Otillar R.P."/>
            <person name="Rayko E."/>
            <person name="Salamov A."/>
            <person name="Vandepoele K."/>
            <person name="Beszteri B."/>
            <person name="Gruber A."/>
            <person name="Heijde M."/>
            <person name="Katinka M."/>
            <person name="Mock T."/>
            <person name="Valentin K."/>
            <person name="Verret F."/>
            <person name="Berges J.A."/>
            <person name="Brownlee C."/>
            <person name="Cadoret J.P."/>
            <person name="Chiovitti A."/>
            <person name="Choi C.J."/>
            <person name="Coesel S."/>
            <person name="De Martino A."/>
            <person name="Detter J.C."/>
            <person name="Durkin C."/>
            <person name="Falciatore A."/>
            <person name="Fournet J."/>
            <person name="Haruta M."/>
            <person name="Huysman M.J."/>
            <person name="Jenkins B.D."/>
            <person name="Jiroutova K."/>
            <person name="Jorgensen R.E."/>
            <person name="Joubert Y."/>
            <person name="Kaplan A."/>
            <person name="Kroger N."/>
            <person name="Kroth P.G."/>
            <person name="La Roche J."/>
            <person name="Lindquist E."/>
            <person name="Lommer M."/>
            <person name="Martin-Jezequel V."/>
            <person name="Lopez P.J."/>
            <person name="Lucas S."/>
            <person name="Mangogna M."/>
            <person name="McGinnis K."/>
            <person name="Medlin L.K."/>
            <person name="Montsant A."/>
            <person name="Oudot-Le Secq M.P."/>
            <person name="Napoli C."/>
            <person name="Obornik M."/>
            <person name="Parker M.S."/>
            <person name="Petit J.L."/>
            <person name="Porcel B.M."/>
            <person name="Poulsen N."/>
            <person name="Robison M."/>
            <person name="Rychlewski L."/>
            <person name="Rynearson T.A."/>
            <person name="Schmutz J."/>
            <person name="Shapiro H."/>
            <person name="Siaut M."/>
            <person name="Stanley M."/>
            <person name="Sussman M.R."/>
            <person name="Taylor A.R."/>
            <person name="Vardi A."/>
            <person name="von Dassow P."/>
            <person name="Vyverman W."/>
            <person name="Willis A."/>
            <person name="Wyrwicz L.S."/>
            <person name="Rokhsar D.S."/>
            <person name="Weissenbach J."/>
            <person name="Armbrust E.V."/>
            <person name="Green B.R."/>
            <person name="Van de Peer Y."/>
            <person name="Grigoriev I.V."/>
        </authorList>
    </citation>
    <scope>NUCLEOTIDE SEQUENCE [LARGE SCALE GENOMIC DNA]</scope>
    <source>
        <strain evidence="11 12">CCMP1335</strain>
    </source>
</reference>
<dbReference type="InterPro" id="IPR029039">
    <property type="entry name" value="Flavoprotein-like_sf"/>
</dbReference>
<keyword evidence="3" id="KW-0285">Flavoprotein</keyword>
<dbReference type="Pfam" id="PF00667">
    <property type="entry name" value="FAD_binding_1"/>
    <property type="match status" value="1"/>
</dbReference>
<dbReference type="InterPro" id="IPR001433">
    <property type="entry name" value="OxRdtase_FAD/NAD-bd"/>
</dbReference>
<dbReference type="FunFam" id="2.40.30.10:FF:000400">
    <property type="entry name" value="NADPH--cytochrome p450 reductase, putative"/>
    <property type="match status" value="1"/>
</dbReference>
<evidence type="ECO:0000259" key="9">
    <source>
        <dbReference type="PROSITE" id="PS50902"/>
    </source>
</evidence>
<feature type="domain" description="FAD-binding FR-type" evidence="10">
    <location>
        <begin position="356"/>
        <end position="581"/>
    </location>
</feature>
<evidence type="ECO:0000256" key="6">
    <source>
        <dbReference type="ARBA" id="ARBA00022857"/>
    </source>
</evidence>
<evidence type="ECO:0000256" key="2">
    <source>
        <dbReference type="ARBA" id="ARBA00001974"/>
    </source>
</evidence>
<protein>
    <recommendedName>
        <fullName evidence="8">NADPH--hemoprotein reductase</fullName>
        <ecNumber evidence="8">1.6.2.4</ecNumber>
    </recommendedName>
</protein>
<dbReference type="GO" id="GO:0003958">
    <property type="term" value="F:NADPH-hemoprotein reductase activity"/>
    <property type="evidence" value="ECO:0000318"/>
    <property type="project" value="GO_Central"/>
</dbReference>
<keyword evidence="4" id="KW-0288">FMN</keyword>
<dbReference type="Proteomes" id="UP000001449">
    <property type="component" value="Chromosome 3"/>
</dbReference>
<keyword evidence="5" id="KW-0274">FAD</keyword>
<keyword evidence="6" id="KW-0521">NADP</keyword>
<evidence type="ECO:0000256" key="5">
    <source>
        <dbReference type="ARBA" id="ARBA00022827"/>
    </source>
</evidence>
<dbReference type="PANTHER" id="PTHR19384:SF17">
    <property type="entry name" value="NADPH--CYTOCHROME P450 REDUCTASE"/>
    <property type="match status" value="1"/>
</dbReference>
<dbReference type="KEGG" id="tps:THAPSDRAFT_3625"/>
<evidence type="ECO:0000313" key="11">
    <source>
        <dbReference type="EMBL" id="EED94344.1"/>
    </source>
</evidence>
<dbReference type="GeneID" id="7441934"/>
<dbReference type="PRINTS" id="PR00369">
    <property type="entry name" value="FLAVODOXIN"/>
</dbReference>
<dbReference type="HOGENOM" id="CLU_001570_17_3_1"/>
<dbReference type="Gene3D" id="2.40.30.10">
    <property type="entry name" value="Translation factors"/>
    <property type="match status" value="1"/>
</dbReference>
<dbReference type="GO" id="GO:0050660">
    <property type="term" value="F:flavin adenine dinucleotide binding"/>
    <property type="evidence" value="ECO:0000318"/>
    <property type="project" value="GO_Central"/>
</dbReference>
<dbReference type="PROSITE" id="PS51384">
    <property type="entry name" value="FAD_FR"/>
    <property type="match status" value="1"/>
</dbReference>
<dbReference type="GO" id="GO:0010181">
    <property type="term" value="F:FMN binding"/>
    <property type="evidence" value="ECO:0000318"/>
    <property type="project" value="GO_Central"/>
</dbReference>
<dbReference type="PRINTS" id="PR00371">
    <property type="entry name" value="FPNCR"/>
</dbReference>
<dbReference type="STRING" id="35128.B8BYB1"/>
<accession>B8BYB1</accession>
<proteinExistence type="predicted"/>
<keyword evidence="7" id="KW-0560">Oxidoreductase</keyword>
<evidence type="ECO:0000259" key="10">
    <source>
        <dbReference type="PROSITE" id="PS51384"/>
    </source>
</evidence>
<evidence type="ECO:0000256" key="4">
    <source>
        <dbReference type="ARBA" id="ARBA00022643"/>
    </source>
</evidence>
<feature type="domain" description="Flavodoxin-like" evidence="9">
    <location>
        <begin position="103"/>
        <end position="250"/>
    </location>
</feature>
<dbReference type="SUPFAM" id="SSF52218">
    <property type="entry name" value="Flavoproteins"/>
    <property type="match status" value="1"/>
</dbReference>
<reference evidence="11 12" key="1">
    <citation type="journal article" date="2004" name="Science">
        <title>The genome of the diatom Thalassiosira pseudonana: ecology, evolution, and metabolism.</title>
        <authorList>
            <person name="Armbrust E.V."/>
            <person name="Berges J.A."/>
            <person name="Bowler C."/>
            <person name="Green B.R."/>
            <person name="Martinez D."/>
            <person name="Putnam N.H."/>
            <person name="Zhou S."/>
            <person name="Allen A.E."/>
            <person name="Apt K.E."/>
            <person name="Bechner M."/>
            <person name="Brzezinski M.A."/>
            <person name="Chaal B.K."/>
            <person name="Chiovitti A."/>
            <person name="Davis A.K."/>
            <person name="Demarest M.S."/>
            <person name="Detter J.C."/>
            <person name="Glavina T."/>
            <person name="Goodstein D."/>
            <person name="Hadi M.Z."/>
            <person name="Hellsten U."/>
            <person name="Hildebrand M."/>
            <person name="Jenkins B.D."/>
            <person name="Jurka J."/>
            <person name="Kapitonov V.V."/>
            <person name="Kroger N."/>
            <person name="Lau W.W."/>
            <person name="Lane T.W."/>
            <person name="Larimer F.W."/>
            <person name="Lippmeier J.C."/>
            <person name="Lucas S."/>
            <person name="Medina M."/>
            <person name="Montsant A."/>
            <person name="Obornik M."/>
            <person name="Parker M.S."/>
            <person name="Palenik B."/>
            <person name="Pazour G.J."/>
            <person name="Richardson P.M."/>
            <person name="Rynearson T.A."/>
            <person name="Saito M.A."/>
            <person name="Schwartz D.C."/>
            <person name="Thamatrakoln K."/>
            <person name="Valentin K."/>
            <person name="Vardi A."/>
            <person name="Wilkerson F.P."/>
            <person name="Rokhsar D.S."/>
        </authorList>
    </citation>
    <scope>NUCLEOTIDE SEQUENCE [LARGE SCALE GENOMIC DNA]</scope>
    <source>
        <strain evidence="11 12">CCMP1335</strain>
    </source>
</reference>
<dbReference type="InterPro" id="IPR001094">
    <property type="entry name" value="Flavdoxin-like"/>
</dbReference>
<evidence type="ECO:0000256" key="7">
    <source>
        <dbReference type="ARBA" id="ARBA00023002"/>
    </source>
</evidence>
<evidence type="ECO:0000256" key="8">
    <source>
        <dbReference type="ARBA" id="ARBA00023797"/>
    </source>
</evidence>
<dbReference type="PANTHER" id="PTHR19384">
    <property type="entry name" value="NITRIC OXIDE SYNTHASE-RELATED"/>
    <property type="match status" value="1"/>
</dbReference>
<dbReference type="RefSeq" id="XP_002288908.1">
    <property type="nucleotide sequence ID" value="XM_002288872.1"/>
</dbReference>
<dbReference type="InterPro" id="IPR017927">
    <property type="entry name" value="FAD-bd_FR_type"/>
</dbReference>
<sequence>MRTLLELVLHYVHFPVESLPSTTSPLRQNTVGHPLFHPHDVSHLATTQISIRPTLQSTIVDSIITLVSQCNKYINSSRQSIISSGPFAIAKQSEVLAFHPVSFAFSPTQQTGTAKLFAYQLHDQLSQEYPHRQVTIEGWHEAKSPDQLLQPGKALHVFLSSVAGVGEPPDNGRKFYDWITNEATPDLSGLEYAVFGLGSTAGHSAYFNVIGKSLDTRLEELGASRVLEIGLGDDGDCIEDDFDNWMESFDTMLKSGDSAAEGDDGIVSEEVIDVAASAVDTQQQREQLQKHDTMHHDVETEDEFPRVSCPGIALTEDDMRMTSRKYPTIQLRARESEMVRKHLFHLNGTTDQFYTDGTGQLDVIGNKVLGVEAGESAMHEMKVILRDYSKTHTEMEYETGDHLVIFPQNSQCIIDAYLDLLDVDRHAIIAQEGQPDSYPFPKGLTIYETLRHCVDLGAVPSPSSARMITGNKDIDYKAEIAYPRRTPLDLILQHKRRLSLEDLLYQVVPPMKPRYYSIASSNVKHPSEIRLVYRAVKYITTLGMLREGVCTSYLSHKGYVGTSDFAHIAAYINSNPSFRLPKDTSIPLLMIAGGCGVAPIRGLLEERITLAKSQPSLGPATLYLGFRSPDDEVYRQMIEYAESLGALTDAVISYSTGSLDNCMVSDIVTKNGAHVWNHFESGGVTFLCGGARAFGAAMEKAFLDVIQEHGQRDFTGAEQYLRAMKKDGKLMDDLAD</sequence>
<dbReference type="GO" id="GO:0005829">
    <property type="term" value="C:cytosol"/>
    <property type="evidence" value="ECO:0000318"/>
    <property type="project" value="GO_Central"/>
</dbReference>
<evidence type="ECO:0000313" key="12">
    <source>
        <dbReference type="Proteomes" id="UP000001449"/>
    </source>
</evidence>
<dbReference type="InterPro" id="IPR001709">
    <property type="entry name" value="Flavoprot_Pyr_Nucl_cyt_Rdtase"/>
</dbReference>
<dbReference type="SUPFAM" id="SSF63380">
    <property type="entry name" value="Riboflavin synthase domain-like"/>
    <property type="match status" value="1"/>
</dbReference>
<dbReference type="EMBL" id="CM000640">
    <property type="protein sequence ID" value="EED94344.1"/>
    <property type="molecule type" value="Genomic_DNA"/>
</dbReference>
<dbReference type="OMA" id="PLQGNME"/>
<dbReference type="Pfam" id="PF00258">
    <property type="entry name" value="Flavodoxin_1"/>
    <property type="match status" value="1"/>
</dbReference>
<dbReference type="SUPFAM" id="SSF52343">
    <property type="entry name" value="Ferredoxin reductase-like, C-terminal NADP-linked domain"/>
    <property type="match status" value="1"/>
</dbReference>
<name>B8BYB1_THAPS</name>
<gene>
    <name evidence="11" type="ORF">THAPSDRAFT_3625</name>
</gene>
<dbReference type="eggNOG" id="KOG1158">
    <property type="taxonomic scope" value="Eukaryota"/>
</dbReference>
<evidence type="ECO:0000256" key="3">
    <source>
        <dbReference type="ARBA" id="ARBA00022630"/>
    </source>
</evidence>
<dbReference type="PROSITE" id="PS50902">
    <property type="entry name" value="FLAVODOXIN_LIKE"/>
    <property type="match status" value="1"/>
</dbReference>
<dbReference type="Gene3D" id="3.40.50.80">
    <property type="entry name" value="Nucleotide-binding domain of ferredoxin-NADP reductase (FNR) module"/>
    <property type="match status" value="1"/>
</dbReference>